<evidence type="ECO:0000313" key="9">
    <source>
        <dbReference type="EMBL" id="QSX77823.1"/>
    </source>
</evidence>
<dbReference type="Pfam" id="PF21338">
    <property type="entry name" value="Top1B_N_bact"/>
    <property type="match status" value="1"/>
</dbReference>
<evidence type="ECO:0000313" key="10">
    <source>
        <dbReference type="Proteomes" id="UP000639274"/>
    </source>
</evidence>
<keyword evidence="5" id="KW-0238">DNA-binding</keyword>
<feature type="domain" description="DNA topoisomerase IB N-terminal" evidence="8">
    <location>
        <begin position="44"/>
        <end position="92"/>
    </location>
</feature>
<sequence length="374" mass="41643">MPARQSPPPPTAPDATAVASAREGGLVYVSDAEPGLRRLRSGRGFRYVDARGRAVRDAAVLARIRGLAIPPAYREVWICPRANGHLQATGRDARGRKQYRYHPRWREVRDTRKFDRITAFGAALPRLRRTMRTDLAREGLGRQKVLAMVVAVMADTLVRVGNDEYARGNKSYGLTTLRNRHIAFLRGGGARLSFRGKGGVTHEAVLDDRRLAKLVRRCQQLPGQHLFQYRDDDGALQPVDSDEVNTYLREATGEDFTAKDFRTWGATLEALKLLAAQPVPVRKDSSPDEREITRVRNEVIAQVARALSNTPAVCRKAYIDPAVFDAWLADELAAATRNARGARQWEQAALRILRRARRAEKAGARNTAGKPRAG</sequence>
<organism evidence="9 10">
    <name type="scientific">Agrilutibacter solisilvae</name>
    <dbReference type="NCBI Taxonomy" id="2763317"/>
    <lineage>
        <taxon>Bacteria</taxon>
        <taxon>Pseudomonadati</taxon>
        <taxon>Pseudomonadota</taxon>
        <taxon>Gammaproteobacteria</taxon>
        <taxon>Lysobacterales</taxon>
        <taxon>Lysobacteraceae</taxon>
        <taxon>Agrilutibacter</taxon>
    </lineage>
</organism>
<dbReference type="RefSeq" id="WP_200615676.1">
    <property type="nucleotide sequence ID" value="NZ_CP071518.1"/>
</dbReference>
<dbReference type="EC" id="5.6.2.1" evidence="3"/>
<dbReference type="InterPro" id="IPR001631">
    <property type="entry name" value="TopoI"/>
</dbReference>
<name>A0A974XZK7_9GAMM</name>
<keyword evidence="10" id="KW-1185">Reference proteome</keyword>
<dbReference type="InterPro" id="IPR011010">
    <property type="entry name" value="DNA_brk_join_enz"/>
</dbReference>
<feature type="domain" description="DNA topoisomerase I catalytic core eukaryotic-type" evidence="7">
    <location>
        <begin position="105"/>
        <end position="316"/>
    </location>
</feature>
<evidence type="ECO:0000256" key="6">
    <source>
        <dbReference type="ARBA" id="ARBA00023235"/>
    </source>
</evidence>
<evidence type="ECO:0000256" key="5">
    <source>
        <dbReference type="ARBA" id="ARBA00023125"/>
    </source>
</evidence>
<dbReference type="EMBL" id="CP071518">
    <property type="protein sequence ID" value="QSX77823.1"/>
    <property type="molecule type" value="Genomic_DNA"/>
</dbReference>
<dbReference type="SUPFAM" id="SSF55869">
    <property type="entry name" value="DNA topoisomerase I domain"/>
    <property type="match status" value="1"/>
</dbReference>
<dbReference type="InterPro" id="IPR035447">
    <property type="entry name" value="DNA_topo_I_N_sf"/>
</dbReference>
<evidence type="ECO:0000259" key="7">
    <source>
        <dbReference type="Pfam" id="PF01028"/>
    </source>
</evidence>
<dbReference type="Proteomes" id="UP000639274">
    <property type="component" value="Chromosome"/>
</dbReference>
<dbReference type="InterPro" id="IPR013500">
    <property type="entry name" value="TopoI_cat_euk"/>
</dbReference>
<accession>A0A974XZK7</accession>
<dbReference type="Pfam" id="PF01028">
    <property type="entry name" value="Topoisom_I"/>
    <property type="match status" value="1"/>
</dbReference>
<evidence type="ECO:0000256" key="2">
    <source>
        <dbReference type="ARBA" id="ARBA00006645"/>
    </source>
</evidence>
<dbReference type="Gene3D" id="1.10.132.120">
    <property type="match status" value="1"/>
</dbReference>
<comment type="similarity">
    <text evidence="2">Belongs to the type IB topoisomerase family.</text>
</comment>
<dbReference type="InterPro" id="IPR014711">
    <property type="entry name" value="TopoI_cat_a-hlx-sub_euk"/>
</dbReference>
<dbReference type="Gene3D" id="3.90.15.10">
    <property type="entry name" value="Topoisomerase I, Chain A, domain 3"/>
    <property type="match status" value="1"/>
</dbReference>
<evidence type="ECO:0000256" key="4">
    <source>
        <dbReference type="ARBA" id="ARBA00023029"/>
    </source>
</evidence>
<evidence type="ECO:0000256" key="1">
    <source>
        <dbReference type="ARBA" id="ARBA00000213"/>
    </source>
</evidence>
<keyword evidence="4" id="KW-0799">Topoisomerase</keyword>
<dbReference type="Gene3D" id="3.30.66.10">
    <property type="entry name" value="DNA topoisomerase I domain"/>
    <property type="match status" value="1"/>
</dbReference>
<protein>
    <recommendedName>
        <fullName evidence="3">DNA topoisomerase</fullName>
        <ecNumber evidence="3">5.6.2.1</ecNumber>
    </recommendedName>
</protein>
<keyword evidence="6" id="KW-0413">Isomerase</keyword>
<dbReference type="PRINTS" id="PR00416">
    <property type="entry name" value="EUTPISMRASEI"/>
</dbReference>
<dbReference type="PROSITE" id="PS52038">
    <property type="entry name" value="TOPO_IB_2"/>
    <property type="match status" value="1"/>
</dbReference>
<evidence type="ECO:0000259" key="8">
    <source>
        <dbReference type="Pfam" id="PF21338"/>
    </source>
</evidence>
<dbReference type="GO" id="GO:0003917">
    <property type="term" value="F:DNA topoisomerase type I (single strand cut, ATP-independent) activity"/>
    <property type="evidence" value="ECO:0007669"/>
    <property type="project" value="UniProtKB-EC"/>
</dbReference>
<reference evidence="9 10" key="1">
    <citation type="submission" date="2021-03" db="EMBL/GenBank/DDBJ databases">
        <title>Lysobacter sp. nov. isolated from soil of gangwondo yeongwol, south Korea.</title>
        <authorList>
            <person name="Kim K.R."/>
            <person name="Kim K.H."/>
            <person name="Jeon C.O."/>
        </authorList>
    </citation>
    <scope>NUCLEOTIDE SEQUENCE [LARGE SCALE GENOMIC DNA]</scope>
    <source>
        <strain evidence="9 10">R19</strain>
    </source>
</reference>
<evidence type="ECO:0000256" key="3">
    <source>
        <dbReference type="ARBA" id="ARBA00012891"/>
    </source>
</evidence>
<comment type="catalytic activity">
    <reaction evidence="1">
        <text>ATP-independent breakage of single-stranded DNA, followed by passage and rejoining.</text>
        <dbReference type="EC" id="5.6.2.1"/>
    </reaction>
</comment>
<gene>
    <name evidence="9" type="ORF">I8J32_013985</name>
</gene>
<dbReference type="InterPro" id="IPR049331">
    <property type="entry name" value="Top1B_N_bact"/>
</dbReference>
<dbReference type="SUPFAM" id="SSF56349">
    <property type="entry name" value="DNA breaking-rejoining enzymes"/>
    <property type="match status" value="1"/>
</dbReference>
<dbReference type="AlphaFoldDB" id="A0A974XZK7"/>
<proteinExistence type="inferred from homology"/>
<dbReference type="GO" id="GO:0006265">
    <property type="term" value="P:DNA topological change"/>
    <property type="evidence" value="ECO:0007669"/>
    <property type="project" value="InterPro"/>
</dbReference>
<dbReference type="KEGG" id="lsf:I8J32_013985"/>
<dbReference type="GO" id="GO:0003677">
    <property type="term" value="F:DNA binding"/>
    <property type="evidence" value="ECO:0007669"/>
    <property type="project" value="UniProtKB-KW"/>
</dbReference>